<evidence type="ECO:0000256" key="2">
    <source>
        <dbReference type="SAM" id="Phobius"/>
    </source>
</evidence>
<reference evidence="4" key="1">
    <citation type="submission" date="2022-10" db="EMBL/GenBank/DDBJ databases">
        <title>Genome assembly of Pristionchus species.</title>
        <authorList>
            <person name="Yoshida K."/>
            <person name="Sommer R.J."/>
        </authorList>
    </citation>
    <scope>NUCLEOTIDE SEQUENCE [LARGE SCALE GENOMIC DNA]</scope>
    <source>
        <strain evidence="4">RS5460</strain>
    </source>
</reference>
<organism evidence="3 4">
    <name type="scientific">Pristionchus mayeri</name>
    <dbReference type="NCBI Taxonomy" id="1317129"/>
    <lineage>
        <taxon>Eukaryota</taxon>
        <taxon>Metazoa</taxon>
        <taxon>Ecdysozoa</taxon>
        <taxon>Nematoda</taxon>
        <taxon>Chromadorea</taxon>
        <taxon>Rhabditida</taxon>
        <taxon>Rhabditina</taxon>
        <taxon>Diplogasteromorpha</taxon>
        <taxon>Diplogasteroidea</taxon>
        <taxon>Neodiplogasteridae</taxon>
        <taxon>Pristionchus</taxon>
    </lineage>
</organism>
<gene>
    <name evidence="3" type="ORF">PMAYCL1PPCAC_26876</name>
</gene>
<keyword evidence="2" id="KW-0812">Transmembrane</keyword>
<keyword evidence="2" id="KW-1133">Transmembrane helix</keyword>
<keyword evidence="2" id="KW-0472">Membrane</keyword>
<feature type="region of interest" description="Disordered" evidence="1">
    <location>
        <begin position="1"/>
        <end position="45"/>
    </location>
</feature>
<accession>A0AAN5D5D2</accession>
<evidence type="ECO:0000313" key="3">
    <source>
        <dbReference type="EMBL" id="GMR56681.1"/>
    </source>
</evidence>
<comment type="caution">
    <text evidence="3">The sequence shown here is derived from an EMBL/GenBank/DDBJ whole genome shotgun (WGS) entry which is preliminary data.</text>
</comment>
<feature type="non-terminal residue" evidence="3">
    <location>
        <position position="1"/>
    </location>
</feature>
<proteinExistence type="predicted"/>
<keyword evidence="4" id="KW-1185">Reference proteome</keyword>
<feature type="transmembrane region" description="Helical" evidence="2">
    <location>
        <begin position="96"/>
        <end position="120"/>
    </location>
</feature>
<protein>
    <submittedName>
        <fullName evidence="3">Uncharacterized protein</fullName>
    </submittedName>
</protein>
<name>A0AAN5D5D2_9BILA</name>
<feature type="compositionally biased region" description="Acidic residues" evidence="1">
    <location>
        <begin position="1"/>
        <end position="30"/>
    </location>
</feature>
<dbReference type="Proteomes" id="UP001328107">
    <property type="component" value="Unassembled WGS sequence"/>
</dbReference>
<sequence>DYSESSEGYVDADGECEGEDEEEEEEDEEEFMHRRMNTSQEDLLDVEPVSDDVPTEAEMAASRKRCEDYTTQCEWALRKDISEEMMEELRESLSQAIKIIGASIIIVLTLIGAVILYNYIEKHRMRGMIFETRIERLPMELPPRRLQLRTYMYRVKQGQFDDFTPFIASSESQGKLHVVTNVPVFYFTAYYVEHPGIKDVVMITDDFFCSPLKCFYLTDSSKGTLYKNSSVIYRSLTYQLMEVPLPTGFHFINAEYCAFFHNPACQLIVEANGTRSLAFVQQRSRYDVPSIHLMKESFQGDVKTTQYSFAPERIITWDDGRLAVFSTDANFTTHIDDVDHDEIVEVLPLNERKEKEHVHILIVMKQLEDKTRVRVIALAPDSKIVRRDELFIPAPPSAITALMHKSTFEICHLTRSQIECSVNVEPE</sequence>
<evidence type="ECO:0000313" key="4">
    <source>
        <dbReference type="Proteomes" id="UP001328107"/>
    </source>
</evidence>
<dbReference type="AlphaFoldDB" id="A0AAN5D5D2"/>
<evidence type="ECO:0000256" key="1">
    <source>
        <dbReference type="SAM" id="MobiDB-lite"/>
    </source>
</evidence>
<dbReference type="EMBL" id="BTRK01000006">
    <property type="protein sequence ID" value="GMR56681.1"/>
    <property type="molecule type" value="Genomic_DNA"/>
</dbReference>